<reference evidence="7 8" key="1">
    <citation type="submission" date="2020-04" db="EMBL/GenBank/DDBJ databases">
        <title>Paraburkholderia sp. RP-4-7 isolated from soil.</title>
        <authorList>
            <person name="Dahal R.H."/>
        </authorList>
    </citation>
    <scope>NUCLEOTIDE SEQUENCE [LARGE SCALE GENOMIC DNA]</scope>
    <source>
        <strain evidence="7 8">RP-4-7</strain>
    </source>
</reference>
<evidence type="ECO:0000256" key="3">
    <source>
        <dbReference type="ARBA" id="ARBA00022723"/>
    </source>
</evidence>
<dbReference type="RefSeq" id="WP_169487273.1">
    <property type="nucleotide sequence ID" value="NZ_JABBGJ010000022.1"/>
</dbReference>
<evidence type="ECO:0000313" key="7">
    <source>
        <dbReference type="EMBL" id="NMM00337.1"/>
    </source>
</evidence>
<evidence type="ECO:0000256" key="1">
    <source>
        <dbReference type="ARBA" id="ARBA00001966"/>
    </source>
</evidence>
<sequence length="336" mass="37270">MNGSDVGLREPLLTAANIDTARQTEGRAAGLFLTDRCPVGCSHCSVDSRKDSPTIQDFAKFAQMVETLANRNGLQLVAITGGEPFVERRAISYAIECLDRHRKQIVVFTSGVWASNTVPRWILSQLQKVNTVFLSTDAFHNERLTDQAFVRAARAVADSGCWIIVQVLGFEDMNANAHRLLECAFGNDYALYSEVVSSRPLPYGRGAAHFRFDRLHNAETFGACRLLSSPLIRYDGQVLACCNEQVVTGQGPSRLRRHCKTSQEANSALDEFELDPLFSAMRRVGVGPLVYHPKFTSLKNKRFKSICDLCWEIQDLAAHGEISDDAILTALVDSRN</sequence>
<dbReference type="Pfam" id="PF04055">
    <property type="entry name" value="Radical_SAM"/>
    <property type="match status" value="1"/>
</dbReference>
<dbReference type="SFLD" id="SFLDS00029">
    <property type="entry name" value="Radical_SAM"/>
    <property type="match status" value="1"/>
</dbReference>
<evidence type="ECO:0000256" key="5">
    <source>
        <dbReference type="ARBA" id="ARBA00023014"/>
    </source>
</evidence>
<dbReference type="CDD" id="cd01335">
    <property type="entry name" value="Radical_SAM"/>
    <property type="match status" value="1"/>
</dbReference>
<keyword evidence="3" id="KW-0479">Metal-binding</keyword>
<comment type="caution">
    <text evidence="7">The sequence shown here is derived from an EMBL/GenBank/DDBJ whole genome shotgun (WGS) entry which is preliminary data.</text>
</comment>
<evidence type="ECO:0000259" key="6">
    <source>
        <dbReference type="Pfam" id="PF04055"/>
    </source>
</evidence>
<dbReference type="Gene3D" id="3.20.20.70">
    <property type="entry name" value="Aldolase class I"/>
    <property type="match status" value="1"/>
</dbReference>
<organism evidence="7 8">
    <name type="scientific">Paraburkholderia polaris</name>
    <dbReference type="NCBI Taxonomy" id="2728848"/>
    <lineage>
        <taxon>Bacteria</taxon>
        <taxon>Pseudomonadati</taxon>
        <taxon>Pseudomonadota</taxon>
        <taxon>Betaproteobacteria</taxon>
        <taxon>Burkholderiales</taxon>
        <taxon>Burkholderiaceae</taxon>
        <taxon>Paraburkholderia</taxon>
    </lineage>
</organism>
<evidence type="ECO:0000313" key="8">
    <source>
        <dbReference type="Proteomes" id="UP000544134"/>
    </source>
</evidence>
<dbReference type="PANTHER" id="PTHR11228">
    <property type="entry name" value="RADICAL SAM DOMAIN PROTEIN"/>
    <property type="match status" value="1"/>
</dbReference>
<dbReference type="GO" id="GO:0051536">
    <property type="term" value="F:iron-sulfur cluster binding"/>
    <property type="evidence" value="ECO:0007669"/>
    <property type="project" value="UniProtKB-KW"/>
</dbReference>
<dbReference type="Proteomes" id="UP000544134">
    <property type="component" value="Unassembled WGS sequence"/>
</dbReference>
<evidence type="ECO:0000256" key="2">
    <source>
        <dbReference type="ARBA" id="ARBA00022691"/>
    </source>
</evidence>
<dbReference type="PANTHER" id="PTHR11228:SF7">
    <property type="entry name" value="PQQA PEPTIDE CYCLASE"/>
    <property type="match status" value="1"/>
</dbReference>
<keyword evidence="4" id="KW-0408">Iron</keyword>
<evidence type="ECO:0000256" key="4">
    <source>
        <dbReference type="ARBA" id="ARBA00023004"/>
    </source>
</evidence>
<keyword evidence="5" id="KW-0411">Iron-sulfur</keyword>
<dbReference type="AlphaFoldDB" id="A0A848IM17"/>
<dbReference type="EMBL" id="JABBGJ010000022">
    <property type="protein sequence ID" value="NMM00337.1"/>
    <property type="molecule type" value="Genomic_DNA"/>
</dbReference>
<name>A0A848IM17_9BURK</name>
<proteinExistence type="predicted"/>
<dbReference type="InterPro" id="IPR058240">
    <property type="entry name" value="rSAM_sf"/>
</dbReference>
<dbReference type="GO" id="GO:0003824">
    <property type="term" value="F:catalytic activity"/>
    <property type="evidence" value="ECO:0007669"/>
    <property type="project" value="InterPro"/>
</dbReference>
<gene>
    <name evidence="7" type="ORF">HHL24_20640</name>
</gene>
<dbReference type="InterPro" id="IPR050377">
    <property type="entry name" value="Radical_SAM_PqqE_MftC-like"/>
</dbReference>
<dbReference type="InterPro" id="IPR013785">
    <property type="entry name" value="Aldolase_TIM"/>
</dbReference>
<comment type="cofactor">
    <cofactor evidence="1">
        <name>[4Fe-4S] cluster</name>
        <dbReference type="ChEBI" id="CHEBI:49883"/>
    </cofactor>
</comment>
<keyword evidence="2" id="KW-0949">S-adenosyl-L-methionine</keyword>
<keyword evidence="8" id="KW-1185">Reference proteome</keyword>
<dbReference type="InterPro" id="IPR007197">
    <property type="entry name" value="rSAM"/>
</dbReference>
<dbReference type="GO" id="GO:0046872">
    <property type="term" value="F:metal ion binding"/>
    <property type="evidence" value="ECO:0007669"/>
    <property type="project" value="UniProtKB-KW"/>
</dbReference>
<protein>
    <submittedName>
        <fullName evidence="7">Radical SAM protein</fullName>
    </submittedName>
</protein>
<feature type="domain" description="Radical SAM core" evidence="6">
    <location>
        <begin position="33"/>
        <end position="162"/>
    </location>
</feature>
<dbReference type="SUPFAM" id="SSF102114">
    <property type="entry name" value="Radical SAM enzymes"/>
    <property type="match status" value="1"/>
</dbReference>
<accession>A0A848IM17</accession>